<evidence type="ECO:0000256" key="1">
    <source>
        <dbReference type="SAM" id="MobiDB-lite"/>
    </source>
</evidence>
<keyword evidence="2" id="KW-1133">Transmembrane helix</keyword>
<name>A0A1F7Z0Q8_9BACT</name>
<comment type="caution">
    <text evidence="3">The sequence shown here is derived from an EMBL/GenBank/DDBJ whole genome shotgun (WGS) entry which is preliminary data.</text>
</comment>
<evidence type="ECO:0000313" key="3">
    <source>
        <dbReference type="EMBL" id="OGM33151.1"/>
    </source>
</evidence>
<feature type="transmembrane region" description="Helical" evidence="2">
    <location>
        <begin position="7"/>
        <end position="24"/>
    </location>
</feature>
<evidence type="ECO:0000256" key="2">
    <source>
        <dbReference type="SAM" id="Phobius"/>
    </source>
</evidence>
<dbReference type="EMBL" id="MGGP01000006">
    <property type="protein sequence ID" value="OGM33151.1"/>
    <property type="molecule type" value="Genomic_DNA"/>
</dbReference>
<organism evidence="3 4">
    <name type="scientific">Candidatus Woesebacteria bacterium RIFCSPHIGHO2_01_FULL_44_21</name>
    <dbReference type="NCBI Taxonomy" id="1802503"/>
    <lineage>
        <taxon>Bacteria</taxon>
        <taxon>Candidatus Woeseibacteriota</taxon>
    </lineage>
</organism>
<sequence>MRKALTYSTFAIAGLMVVFVFLTAKSYAQLAGASLLYIPLAVFAYGIFQHNRGSTGREVTVQVPIPQPRQVVKMPNQPVTEKTEKDVVVDLDKRTFLKLIGAIGLTFFVSSLFGRRAENLLFQGGATPSDGGQPGGTLEGLPDSGYQISEIDESDTAYYGFTRKNGNWLIMKEDPETGSFRYTKNESDFPGNWANRDVLEYDYYHNIF</sequence>
<reference evidence="3 4" key="1">
    <citation type="journal article" date="2016" name="Nat. Commun.">
        <title>Thousands of microbial genomes shed light on interconnected biogeochemical processes in an aquifer system.</title>
        <authorList>
            <person name="Anantharaman K."/>
            <person name="Brown C.T."/>
            <person name="Hug L.A."/>
            <person name="Sharon I."/>
            <person name="Castelle C.J."/>
            <person name="Probst A.J."/>
            <person name="Thomas B.C."/>
            <person name="Singh A."/>
            <person name="Wilkins M.J."/>
            <person name="Karaoz U."/>
            <person name="Brodie E.L."/>
            <person name="Williams K.H."/>
            <person name="Hubbard S.S."/>
            <person name="Banfield J.F."/>
        </authorList>
    </citation>
    <scope>NUCLEOTIDE SEQUENCE [LARGE SCALE GENOMIC DNA]</scope>
</reference>
<protein>
    <submittedName>
        <fullName evidence="3">Uncharacterized protein</fullName>
    </submittedName>
</protein>
<keyword evidence="2" id="KW-0472">Membrane</keyword>
<evidence type="ECO:0000313" key="4">
    <source>
        <dbReference type="Proteomes" id="UP000178870"/>
    </source>
</evidence>
<gene>
    <name evidence="3" type="ORF">A2803_02080</name>
</gene>
<feature type="transmembrane region" description="Helical" evidence="2">
    <location>
        <begin position="95"/>
        <end position="113"/>
    </location>
</feature>
<accession>A0A1F7Z0Q8</accession>
<dbReference type="Proteomes" id="UP000178870">
    <property type="component" value="Unassembled WGS sequence"/>
</dbReference>
<keyword evidence="2" id="KW-0812">Transmembrane</keyword>
<feature type="transmembrane region" description="Helical" evidence="2">
    <location>
        <begin position="30"/>
        <end position="48"/>
    </location>
</feature>
<feature type="region of interest" description="Disordered" evidence="1">
    <location>
        <begin position="124"/>
        <end position="143"/>
    </location>
</feature>
<proteinExistence type="predicted"/>
<dbReference type="AlphaFoldDB" id="A0A1F7Z0Q8"/>